<comment type="subcellular location">
    <subcellularLocation>
        <location evidence="1 8">Cell membrane</location>
        <topology evidence="1 8">Multi-pass membrane protein</topology>
    </subcellularLocation>
</comment>
<keyword evidence="6 8" id="KW-1133">Transmembrane helix</keyword>
<feature type="transmembrane region" description="Helical" evidence="8">
    <location>
        <begin position="12"/>
        <end position="32"/>
    </location>
</feature>
<proteinExistence type="inferred from homology"/>
<dbReference type="eggNOG" id="COG1620">
    <property type="taxonomic scope" value="Bacteria"/>
</dbReference>
<evidence type="ECO:0000256" key="1">
    <source>
        <dbReference type="ARBA" id="ARBA00004651"/>
    </source>
</evidence>
<protein>
    <recommendedName>
        <fullName evidence="8">L-lactate permease</fullName>
    </recommendedName>
</protein>
<keyword evidence="7 8" id="KW-0472">Membrane</keyword>
<keyword evidence="5 8" id="KW-0812">Transmembrane</keyword>
<name>A0A285P668_9BACI</name>
<feature type="transmembrane region" description="Helical" evidence="8">
    <location>
        <begin position="435"/>
        <end position="455"/>
    </location>
</feature>
<evidence type="ECO:0000256" key="7">
    <source>
        <dbReference type="ARBA" id="ARBA00023136"/>
    </source>
</evidence>
<evidence type="ECO:0000256" key="4">
    <source>
        <dbReference type="ARBA" id="ARBA00022475"/>
    </source>
</evidence>
<evidence type="ECO:0000256" key="8">
    <source>
        <dbReference type="RuleBase" id="RU365092"/>
    </source>
</evidence>
<dbReference type="PANTHER" id="PTHR30003">
    <property type="entry name" value="L-LACTATE PERMEASE"/>
    <property type="match status" value="1"/>
</dbReference>
<dbReference type="GO" id="GO:0015129">
    <property type="term" value="F:lactate transmembrane transporter activity"/>
    <property type="evidence" value="ECO:0007669"/>
    <property type="project" value="UniProtKB-UniRule"/>
</dbReference>
<dbReference type="EMBL" id="OBEK01000004">
    <property type="protein sequence ID" value="SNZ15371.1"/>
    <property type="molecule type" value="Genomic_DNA"/>
</dbReference>
<dbReference type="NCBIfam" id="TIGR00795">
    <property type="entry name" value="lctP"/>
    <property type="match status" value="1"/>
</dbReference>
<evidence type="ECO:0000256" key="2">
    <source>
        <dbReference type="ARBA" id="ARBA00010100"/>
    </source>
</evidence>
<dbReference type="GO" id="GO:0005886">
    <property type="term" value="C:plasma membrane"/>
    <property type="evidence" value="ECO:0007669"/>
    <property type="project" value="UniProtKB-SubCell"/>
</dbReference>
<evidence type="ECO:0000313" key="9">
    <source>
        <dbReference type="EMBL" id="SNZ15371.1"/>
    </source>
</evidence>
<feature type="transmembrane region" description="Helical" evidence="8">
    <location>
        <begin position="116"/>
        <end position="144"/>
    </location>
</feature>
<feature type="transmembrane region" description="Helical" evidence="8">
    <location>
        <begin position="38"/>
        <end position="56"/>
    </location>
</feature>
<dbReference type="OrthoDB" id="9761056at2"/>
<feature type="transmembrane region" description="Helical" evidence="8">
    <location>
        <begin position="63"/>
        <end position="89"/>
    </location>
</feature>
<dbReference type="Pfam" id="PF02652">
    <property type="entry name" value="Lactate_perm"/>
    <property type="match status" value="1"/>
</dbReference>
<dbReference type="GO" id="GO:0015295">
    <property type="term" value="F:solute:proton symporter activity"/>
    <property type="evidence" value="ECO:0007669"/>
    <property type="project" value="TreeGrafter"/>
</dbReference>
<keyword evidence="10" id="KW-1185">Reference proteome</keyword>
<keyword evidence="4 8" id="KW-1003">Cell membrane</keyword>
<comment type="similarity">
    <text evidence="2 8">Belongs to the lactate permease family.</text>
</comment>
<feature type="transmembrane region" description="Helical" evidence="8">
    <location>
        <begin position="247"/>
        <end position="264"/>
    </location>
</feature>
<accession>A0A285P668</accession>
<feature type="transmembrane region" description="Helical" evidence="8">
    <location>
        <begin position="521"/>
        <end position="539"/>
    </location>
</feature>
<evidence type="ECO:0000256" key="5">
    <source>
        <dbReference type="ARBA" id="ARBA00022692"/>
    </source>
</evidence>
<evidence type="ECO:0000256" key="3">
    <source>
        <dbReference type="ARBA" id="ARBA00022448"/>
    </source>
</evidence>
<keyword evidence="3 8" id="KW-0813">Transport</keyword>
<gene>
    <name evidence="9" type="ORF">SAMN05421503_2616</name>
</gene>
<feature type="transmembrane region" description="Helical" evidence="8">
    <location>
        <begin position="196"/>
        <end position="215"/>
    </location>
</feature>
<dbReference type="RefSeq" id="WP_097042778.1">
    <property type="nucleotide sequence ID" value="NZ_OBEK01000004.1"/>
</dbReference>
<organism evidence="9 10">
    <name type="scientific">Terribacillus aidingensis</name>
    <dbReference type="NCBI Taxonomy" id="586416"/>
    <lineage>
        <taxon>Bacteria</taxon>
        <taxon>Bacillati</taxon>
        <taxon>Bacillota</taxon>
        <taxon>Bacilli</taxon>
        <taxon>Bacillales</taxon>
        <taxon>Bacillaceae</taxon>
        <taxon>Terribacillus</taxon>
    </lineage>
</organism>
<evidence type="ECO:0000256" key="6">
    <source>
        <dbReference type="ARBA" id="ARBA00022989"/>
    </source>
</evidence>
<dbReference type="PANTHER" id="PTHR30003:SF5">
    <property type="entry name" value="L-LACTATE PERMEASE"/>
    <property type="match status" value="1"/>
</dbReference>
<dbReference type="InterPro" id="IPR003804">
    <property type="entry name" value="Lactate_perm"/>
</dbReference>
<feature type="transmembrane region" description="Helical" evidence="8">
    <location>
        <begin position="295"/>
        <end position="314"/>
    </location>
</feature>
<comment type="function">
    <text evidence="8">Uptake of L-lactate across the membrane. Can also transport D-lactate and glycolate.</text>
</comment>
<evidence type="ECO:0000313" key="10">
    <source>
        <dbReference type="Proteomes" id="UP000219356"/>
    </source>
</evidence>
<sequence>MWMQAYNPFGNEYVSALVAFLPILFFLVGLTAFKMKGILAAGLTLVISFAVAVFVFQMPALKALSAIVLGFGNGLWPIGYIVLMAVWLYKLAVKSGKFDVIRGSIASISQDHRLQLLLIGFSFNAFLEGAAGFGVPIAISAALLTQIGFKPLKAAGLCLIANAASGAFGAIGIPVITGAQLGGISSLELSRTLAFLLPPVSFVIPFLLVFILNGFKGIKETLPALLVLSGTYTIIQTATMIFIGPELANIGAALISMGVLALFLRKWQPKHIYREQGAEVQEQDQRYTIGQVAKAWSPFYILTLVIALWSAPFFKQLFAADGPLTGWIAYVKMPFLHQEVVTIAPIAVTNTPIDAILKLDFVSATGTAILAAVILTSLFSRNINWNCAGRGLQEAAKELWIPVLTICFIMAFANLSNYAGLSAAIGLALAKTGSLFPLFSPILGWIGVFITGSVVSNNALFGTLQVVTGSQIGTSSALLLSANTAGGVMAKLISPQSIAIATAAVKETGNESALFNMTIKYSLLLAGFVCILTFILSLFL</sequence>
<feature type="transmembrane region" description="Helical" evidence="8">
    <location>
        <begin position="222"/>
        <end position="241"/>
    </location>
</feature>
<feature type="transmembrane region" description="Helical" evidence="8">
    <location>
        <begin position="156"/>
        <end position="176"/>
    </location>
</feature>
<feature type="transmembrane region" description="Helical" evidence="8">
    <location>
        <begin position="399"/>
        <end position="429"/>
    </location>
</feature>
<dbReference type="STRING" id="586416.GZ22_02125"/>
<dbReference type="Proteomes" id="UP000219356">
    <property type="component" value="Unassembled WGS sequence"/>
</dbReference>
<dbReference type="AlphaFoldDB" id="A0A285P668"/>
<feature type="transmembrane region" description="Helical" evidence="8">
    <location>
        <begin position="361"/>
        <end position="379"/>
    </location>
</feature>
<reference evidence="10" key="1">
    <citation type="submission" date="2017-09" db="EMBL/GenBank/DDBJ databases">
        <authorList>
            <person name="Varghese N."/>
            <person name="Submissions S."/>
        </authorList>
    </citation>
    <scope>NUCLEOTIDE SEQUENCE [LARGE SCALE GENOMIC DNA]</scope>
    <source>
        <strain evidence="10">CGMCC 1.8913</strain>
    </source>
</reference>